<feature type="transmembrane region" description="Helical" evidence="1">
    <location>
        <begin position="100"/>
        <end position="131"/>
    </location>
</feature>
<accession>S6FDU7</accession>
<comment type="caution">
    <text evidence="2">The sequence shown here is derived from an EMBL/GenBank/DDBJ whole genome shotgun (WGS) entry which is preliminary data.</text>
</comment>
<proteinExistence type="predicted"/>
<dbReference type="GO" id="GO:0004601">
    <property type="term" value="F:peroxidase activity"/>
    <property type="evidence" value="ECO:0007669"/>
    <property type="project" value="UniProtKB-KW"/>
</dbReference>
<feature type="transmembrane region" description="Helical" evidence="1">
    <location>
        <begin position="12"/>
        <end position="32"/>
    </location>
</feature>
<reference evidence="2 3" key="1">
    <citation type="journal article" date="2013" name="Appl. Environ. Microbiol.">
        <title>The Carbohydrate Metabolism Signature of Lactococcus lactis Strain A12 Reveals Its Sourdough Ecosystem Origin.</title>
        <authorList>
            <person name="Passerini D."/>
            <person name="Coddeville M."/>
            <person name="Le Bourgeois P."/>
            <person name="Loubiere P."/>
            <person name="Ritzenthaler P."/>
            <person name="Fontagne-Faucher C."/>
            <person name="Daveran-Mingot M.L."/>
            <person name="Cocaign-Bousquet M."/>
        </authorList>
    </citation>
    <scope>NUCLEOTIDE SEQUENCE [LARGE SCALE GENOMIC DNA]</scope>
    <source>
        <strain evidence="2 3">A12</strain>
    </source>
</reference>
<keyword evidence="2" id="KW-0575">Peroxidase</keyword>
<dbReference type="EMBL" id="CBLU010000002">
    <property type="protein sequence ID" value="CDG03441.1"/>
    <property type="molecule type" value="Genomic_DNA"/>
</dbReference>
<name>S6FDU7_LACLL</name>
<organism evidence="2 3">
    <name type="scientific">Lactococcus lactis subsp. lactis A12</name>
    <dbReference type="NCBI Taxonomy" id="1137134"/>
    <lineage>
        <taxon>Bacteria</taxon>
        <taxon>Bacillati</taxon>
        <taxon>Bacillota</taxon>
        <taxon>Bacilli</taxon>
        <taxon>Lactobacillales</taxon>
        <taxon>Streptococcaceae</taxon>
        <taxon>Lactococcus</taxon>
    </lineage>
</organism>
<keyword evidence="1" id="KW-1133">Transmembrane helix</keyword>
<evidence type="ECO:0000256" key="1">
    <source>
        <dbReference type="SAM" id="Phobius"/>
    </source>
</evidence>
<dbReference type="AlphaFoldDB" id="S6FDU7"/>
<protein>
    <submittedName>
        <fullName evidence="2">Thiol peroxidase</fullName>
        <ecNumber evidence="2">1.11.1.-</ecNumber>
    </submittedName>
</protein>
<evidence type="ECO:0000313" key="2">
    <source>
        <dbReference type="EMBL" id="CDG03441.1"/>
    </source>
</evidence>
<keyword evidence="1" id="KW-0812">Transmembrane</keyword>
<dbReference type="Proteomes" id="UP000015361">
    <property type="component" value="Unassembled WGS sequence"/>
</dbReference>
<gene>
    <name evidence="2" type="primary">tpx</name>
    <name evidence="2" type="ORF">O9U_04935</name>
</gene>
<keyword evidence="2" id="KW-0560">Oxidoreductase</keyword>
<sequence length="138" mass="14877">MLFMDTRTLTEYSGLIGIIGGGFTSVTNLALWHRITSASNNSPSTEASVQTVEFMAQRHAPLLVGIGIINITVVIFLLVMGVLSLKKYNALENVHKSPSIIFIVASGLFFIPFIGKLISGILAIIGGVLFLSNLNRLE</sequence>
<keyword evidence="1" id="KW-0472">Membrane</keyword>
<dbReference type="EC" id="1.11.1.-" evidence="2"/>
<evidence type="ECO:0000313" key="3">
    <source>
        <dbReference type="Proteomes" id="UP000015361"/>
    </source>
</evidence>
<feature type="transmembrane region" description="Helical" evidence="1">
    <location>
        <begin position="60"/>
        <end position="80"/>
    </location>
</feature>